<organism evidence="1 2">
    <name type="scientific">Dolichospermum circinale CS-537/01</name>
    <dbReference type="NCBI Taxonomy" id="3021739"/>
    <lineage>
        <taxon>Bacteria</taxon>
        <taxon>Bacillati</taxon>
        <taxon>Cyanobacteriota</taxon>
        <taxon>Cyanophyceae</taxon>
        <taxon>Nostocales</taxon>
        <taxon>Aphanizomenonaceae</taxon>
        <taxon>Dolichospermum</taxon>
        <taxon>Dolichospermum circinale</taxon>
    </lineage>
</organism>
<name>A0ABT5A926_9CYAN</name>
<reference evidence="1 2" key="1">
    <citation type="submission" date="2023-01" db="EMBL/GenBank/DDBJ databases">
        <title>Genomes from the Australian National Cyanobacteria Reference Collection.</title>
        <authorList>
            <person name="Willis A."/>
            <person name="Lee E.M.F."/>
        </authorList>
    </citation>
    <scope>NUCLEOTIDE SEQUENCE [LARGE SCALE GENOMIC DNA]</scope>
    <source>
        <strain evidence="1 2">CS-537/01</strain>
    </source>
</reference>
<proteinExistence type="predicted"/>
<accession>A0ABT5A926</accession>
<comment type="caution">
    <text evidence="1">The sequence shown here is derived from an EMBL/GenBank/DDBJ whole genome shotgun (WGS) entry which is preliminary data.</text>
</comment>
<sequence>MLIFNHLTFNFVYRSDRFCINFHKPASFLHSIIINQLSKHYTKPNPSKPVFVKYIYINQDDFNNIFFIPTQVTTFLKSCKSSNPGHPDMATPRFAIRQLFILICN</sequence>
<gene>
    <name evidence="1" type="ORF">PN492_16710</name>
</gene>
<dbReference type="RefSeq" id="WP_155963942.1">
    <property type="nucleotide sequence ID" value="NZ_JAQMTU010000103.1"/>
</dbReference>
<dbReference type="EMBL" id="JAQMTU010000103">
    <property type="protein sequence ID" value="MDB9488168.1"/>
    <property type="molecule type" value="Genomic_DNA"/>
</dbReference>
<dbReference type="Proteomes" id="UP001212123">
    <property type="component" value="Unassembled WGS sequence"/>
</dbReference>
<keyword evidence="2" id="KW-1185">Reference proteome</keyword>
<evidence type="ECO:0000313" key="2">
    <source>
        <dbReference type="Proteomes" id="UP001212123"/>
    </source>
</evidence>
<protein>
    <submittedName>
        <fullName evidence="1">Uncharacterized protein</fullName>
    </submittedName>
</protein>
<evidence type="ECO:0000313" key="1">
    <source>
        <dbReference type="EMBL" id="MDB9488168.1"/>
    </source>
</evidence>